<evidence type="ECO:0000313" key="2">
    <source>
        <dbReference type="EMBL" id="KAK0508651.1"/>
    </source>
</evidence>
<evidence type="ECO:0000313" key="3">
    <source>
        <dbReference type="Proteomes" id="UP001166286"/>
    </source>
</evidence>
<dbReference type="Proteomes" id="UP001166286">
    <property type="component" value="Unassembled WGS sequence"/>
</dbReference>
<dbReference type="Pfam" id="PF06985">
    <property type="entry name" value="HET"/>
    <property type="match status" value="1"/>
</dbReference>
<dbReference type="AlphaFoldDB" id="A0AA39QUH8"/>
<reference evidence="2" key="1">
    <citation type="submission" date="2023-03" db="EMBL/GenBank/DDBJ databases">
        <title>Complete genome of Cladonia borealis.</title>
        <authorList>
            <person name="Park H."/>
        </authorList>
    </citation>
    <scope>NUCLEOTIDE SEQUENCE</scope>
    <source>
        <strain evidence="2">ANT050790</strain>
    </source>
</reference>
<dbReference type="InterPro" id="IPR010730">
    <property type="entry name" value="HET"/>
</dbReference>
<dbReference type="PANTHER" id="PTHR33112:SF12">
    <property type="entry name" value="HETEROKARYON INCOMPATIBILITY DOMAIN-CONTAINING PROTEIN"/>
    <property type="match status" value="1"/>
</dbReference>
<organism evidence="2 3">
    <name type="scientific">Cladonia borealis</name>
    <dbReference type="NCBI Taxonomy" id="184061"/>
    <lineage>
        <taxon>Eukaryota</taxon>
        <taxon>Fungi</taxon>
        <taxon>Dikarya</taxon>
        <taxon>Ascomycota</taxon>
        <taxon>Pezizomycotina</taxon>
        <taxon>Lecanoromycetes</taxon>
        <taxon>OSLEUM clade</taxon>
        <taxon>Lecanoromycetidae</taxon>
        <taxon>Lecanorales</taxon>
        <taxon>Lecanorineae</taxon>
        <taxon>Cladoniaceae</taxon>
        <taxon>Cladonia</taxon>
    </lineage>
</organism>
<comment type="caution">
    <text evidence="2">The sequence shown here is derived from an EMBL/GenBank/DDBJ whole genome shotgun (WGS) entry which is preliminary data.</text>
</comment>
<dbReference type="PANTHER" id="PTHR33112">
    <property type="entry name" value="DOMAIN PROTEIN, PUTATIVE-RELATED"/>
    <property type="match status" value="1"/>
</dbReference>
<proteinExistence type="predicted"/>
<protein>
    <recommendedName>
        <fullName evidence="1">Heterokaryon incompatibility domain-containing protein</fullName>
    </recommendedName>
</protein>
<name>A0AA39QUH8_9LECA</name>
<dbReference type="EMBL" id="JAFEKC020000020">
    <property type="protein sequence ID" value="KAK0508651.1"/>
    <property type="molecule type" value="Genomic_DNA"/>
</dbReference>
<sequence>MAKSRRKQTICKRKVEKARKQRKEKLQFRKVKAEVEGYLAEADRLTKEGESLFKLALIERYEQPQPGFTISTSFAIRAIFGSLQSEKGFRSAFHNPPADWCPPFTKTTRYRDVERIFGLRWAPCITLSSWQETYSETLELYRCLIGSNEDRLLCDECARFDWRDHLVGFGGRSPPNWDIYGAGETSEDITKKTLSDFGGEYELSDSCTSFTLPSLANALENESSCTFCSLLVSALRATATREQIEHIAKDAQPIEVSCYGVFNSNLEDRWVLHVRFCSDERVAVGEWDVITIRFALLTTPDSLTWDPVVIRALKHAGRATIPSTRIDLGVIRSWWQRCMTEHPKCRNTYKSLPSHPTGGKAVFRVIDVEKNEVVIAPKGCAYVALSYVWGGINVYQTKKCRKTRDILTGDEVIPIKRRRLPKTIRDALRVTELIGERYLWVDNLCIVQDDDYEREMTISRMDTIYRHSLLTIVAADSKDANSGLVGLEAGSRLIRSVVGCVDNIYLTLAEPAPELSHSLWSSRAWTYQEEQFSQRLLVFAHDRVYYKCADGSFGEARPLQPLKDSILSTVLEPELVQIMDDEDQVLYAYTQHVEAYTVRDLTYEADILHAFEGVMSHMSNISKDSYLFFWGLPSRDLVYALAWKCALSHFSLRRRSAAPRYWNGVAFLFGTEHPMKTFSSSIEFPSWCWAGWVGPVKYDIFEHPRLSCWSNPEHCCFSSTVHFPWVTTRDSEAMLTLWSRGILSLSADVATLDHDKIKQYEEHCADDDSCELCRGGTNLHSRTLKMDNGSIWESGTKIGVLLLNAVGFIDDFCSHTVLLIRRDVESGICYREGIIELQEREWEAAKPSREDLRLG</sequence>
<evidence type="ECO:0000259" key="1">
    <source>
        <dbReference type="Pfam" id="PF06985"/>
    </source>
</evidence>
<gene>
    <name evidence="2" type="ORF">JMJ35_008927</name>
</gene>
<accession>A0AA39QUH8</accession>
<feature type="domain" description="Heterokaryon incompatibility" evidence="1">
    <location>
        <begin position="382"/>
        <end position="529"/>
    </location>
</feature>
<keyword evidence="3" id="KW-1185">Reference proteome</keyword>